<evidence type="ECO:0000256" key="1">
    <source>
        <dbReference type="ARBA" id="ARBA00005189"/>
    </source>
</evidence>
<evidence type="ECO:0000256" key="8">
    <source>
        <dbReference type="ARBA" id="ARBA00039866"/>
    </source>
</evidence>
<accession>A0A0M7BE62</accession>
<dbReference type="Pfam" id="PF13444">
    <property type="entry name" value="Acetyltransf_5"/>
    <property type="match status" value="1"/>
</dbReference>
<reference evidence="11 12" key="1">
    <citation type="submission" date="2015-09" db="EMBL/GenBank/DDBJ databases">
        <authorList>
            <person name="Jackson K.R."/>
            <person name="Lunt B.L."/>
            <person name="Fisher J.N.B."/>
            <person name="Gardner A.V."/>
            <person name="Bailey M.E."/>
            <person name="Deus L.M."/>
            <person name="Earl A.S."/>
            <person name="Gibby P.D."/>
            <person name="Hartmann K.A."/>
            <person name="Liu J.E."/>
            <person name="Manci A.M."/>
            <person name="Nielsen D.A."/>
            <person name="Solomon M.B."/>
            <person name="Breakwell D.P."/>
            <person name="Burnett S.H."/>
            <person name="Grose J.H."/>
        </authorList>
    </citation>
    <scope>NUCLEOTIDE SEQUENCE [LARGE SCALE GENOMIC DNA]</scope>
    <source>
        <strain evidence="11 12">CECT 7799</strain>
    </source>
</reference>
<dbReference type="OrthoDB" id="9787072at2"/>
<dbReference type="AlphaFoldDB" id="A0A0M7BE62"/>
<organism evidence="11 12">
    <name type="scientific">Jannaschia seosinensis</name>
    <dbReference type="NCBI Taxonomy" id="313367"/>
    <lineage>
        <taxon>Bacteria</taxon>
        <taxon>Pseudomonadati</taxon>
        <taxon>Pseudomonadota</taxon>
        <taxon>Alphaproteobacteria</taxon>
        <taxon>Rhodobacterales</taxon>
        <taxon>Roseobacteraceae</taxon>
        <taxon>Jannaschia</taxon>
    </lineage>
</organism>
<evidence type="ECO:0000256" key="4">
    <source>
        <dbReference type="ARBA" id="ARBA00023098"/>
    </source>
</evidence>
<dbReference type="EC" id="2.3.2.30" evidence="7"/>
<proteinExistence type="inferred from homology"/>
<evidence type="ECO:0000256" key="7">
    <source>
        <dbReference type="ARBA" id="ARBA00039058"/>
    </source>
</evidence>
<evidence type="ECO:0000256" key="9">
    <source>
        <dbReference type="ARBA" id="ARBA00045724"/>
    </source>
</evidence>
<dbReference type="Proteomes" id="UP000049455">
    <property type="component" value="Unassembled WGS sequence"/>
</dbReference>
<protein>
    <recommendedName>
        <fullName evidence="8">L-ornithine N(alpha)-acyltransferase</fullName>
        <ecNumber evidence="7">2.3.2.30</ecNumber>
    </recommendedName>
</protein>
<evidence type="ECO:0000256" key="10">
    <source>
        <dbReference type="ARBA" id="ARBA00047785"/>
    </source>
</evidence>
<evidence type="ECO:0000256" key="2">
    <source>
        <dbReference type="ARBA" id="ARBA00022516"/>
    </source>
</evidence>
<name>A0A0M7BE62_9RHOB</name>
<evidence type="ECO:0000313" key="11">
    <source>
        <dbReference type="EMBL" id="CUH39586.1"/>
    </source>
</evidence>
<dbReference type="GO" id="GO:0006629">
    <property type="term" value="P:lipid metabolic process"/>
    <property type="evidence" value="ECO:0007669"/>
    <property type="project" value="UniProtKB-KW"/>
</dbReference>
<dbReference type="InterPro" id="IPR052351">
    <property type="entry name" value="Ornithine_N-alpha-AT"/>
</dbReference>
<keyword evidence="12" id="KW-1185">Reference proteome</keyword>
<evidence type="ECO:0000256" key="5">
    <source>
        <dbReference type="ARBA" id="ARBA00023315"/>
    </source>
</evidence>
<keyword evidence="5" id="KW-0012">Acyltransferase</keyword>
<dbReference type="STRING" id="313367.JSE7799_02313"/>
<dbReference type="PANTHER" id="PTHR37323">
    <property type="entry name" value="GCN5-RELATED N-ACETYLTRANSFERASE"/>
    <property type="match status" value="1"/>
</dbReference>
<gene>
    <name evidence="11" type="ORF">JSE7799_02313</name>
</gene>
<sequence>MPPRLSLTVTRDPGDIRAARALRHAVFVGEMGATPRPDGLEGDAFDGDRDHLILRDLAHPERGVVGTMRLGAGARYTDREFDLSALRATGWPLAEIGRACIHKAYRGGAAGLYLFRGALDLARSRRIQILVGTASFPGADAARHAAALCRLRIEALAPERIRPVARGVDAVEVAGFAPRSAMRGVPALIKTYLRAGARIGDGAFQDRDFNTTDICMVLDMERVRLPALARLSGLQDTQNRVVG</sequence>
<dbReference type="GO" id="GO:0043810">
    <property type="term" value="F:ornithine-acyl [acyl carrier protein] N-acyltransferase activity"/>
    <property type="evidence" value="ECO:0007669"/>
    <property type="project" value="UniProtKB-EC"/>
</dbReference>
<evidence type="ECO:0000313" key="12">
    <source>
        <dbReference type="Proteomes" id="UP000049455"/>
    </source>
</evidence>
<dbReference type="EMBL" id="CYPR01000157">
    <property type="protein sequence ID" value="CUH39586.1"/>
    <property type="molecule type" value="Genomic_DNA"/>
</dbReference>
<comment type="pathway">
    <text evidence="1">Lipid metabolism.</text>
</comment>
<comment type="similarity">
    <text evidence="6">Belongs to the acetyltransferase family. OlsB subfamily.</text>
</comment>
<dbReference type="SUPFAM" id="SSF55729">
    <property type="entry name" value="Acyl-CoA N-acyltransferases (Nat)"/>
    <property type="match status" value="1"/>
</dbReference>
<dbReference type="Gene3D" id="3.40.630.30">
    <property type="match status" value="1"/>
</dbReference>
<dbReference type="RefSeq" id="WP_055663746.1">
    <property type="nucleotide sequence ID" value="NZ_CYPR01000157.1"/>
</dbReference>
<keyword evidence="2" id="KW-0444">Lipid biosynthesis</keyword>
<dbReference type="PANTHER" id="PTHR37323:SF1">
    <property type="entry name" value="L-ORNITHINE N(ALPHA)-ACYLTRANSFERASE"/>
    <property type="match status" value="1"/>
</dbReference>
<evidence type="ECO:0000256" key="6">
    <source>
        <dbReference type="ARBA" id="ARBA00038095"/>
    </source>
</evidence>
<keyword evidence="3" id="KW-0808">Transferase</keyword>
<comment type="catalytic activity">
    <reaction evidence="10">
        <text>a (3R)-hydroxyacyl-[ACP] + L-ornithine = a lyso-ornithine lipid + holo-[ACP] + H(+)</text>
        <dbReference type="Rhea" id="RHEA:20633"/>
        <dbReference type="Rhea" id="RHEA-COMP:9685"/>
        <dbReference type="Rhea" id="RHEA-COMP:9945"/>
        <dbReference type="ChEBI" id="CHEBI:15378"/>
        <dbReference type="ChEBI" id="CHEBI:46911"/>
        <dbReference type="ChEBI" id="CHEBI:64479"/>
        <dbReference type="ChEBI" id="CHEBI:78827"/>
        <dbReference type="ChEBI" id="CHEBI:138482"/>
        <dbReference type="EC" id="2.3.2.30"/>
    </reaction>
    <physiologicalReaction direction="left-to-right" evidence="10">
        <dbReference type="Rhea" id="RHEA:20634"/>
    </physiologicalReaction>
</comment>
<keyword evidence="4" id="KW-0443">Lipid metabolism</keyword>
<dbReference type="InterPro" id="IPR016181">
    <property type="entry name" value="Acyl_CoA_acyltransferase"/>
</dbReference>
<evidence type="ECO:0000256" key="3">
    <source>
        <dbReference type="ARBA" id="ARBA00022679"/>
    </source>
</evidence>
<comment type="function">
    <text evidence="9">Catalyzes the first step in the biosynthesis of ornithine lipids, which are phosphorus-free membrane lipids. Catalyzes the 3-hydroxyacyl-acyl carrier protein-dependent acylation of ornithine to form lyso-ornithine lipid (LOL).</text>
</comment>